<sequence length="381" mass="40406">MKGEDIMSNRSVMLAVVFLAGLLLAGSLFITAGSAYAQGAYSDKDLALGTYGEDVRQVQQCLSHLNYNTGGIDGIYGPQTVSAVSAFQKDQQLVVDGIAGPETQWALFKIVSQLQKDLTFVGFDTKGVDGCFGPATVSAVLSFQTANKLKADGIVGPETKKALEQAVAAKKANTSATVVYIVQKGDTLSEIAVRYKTTVKAIKDANKLSSDLIKVGQKLVIPSGGSTPTVPSTSTTPSRQGRFGELVPWSEAQKIFKVGMIATITDFDTGLTYQVKRLGGSNHADVEPLTAADTAKMKQAYHGEWSWERHAILVTVAGRTIAASQNGMPHGTSTIDNNFPGHFCIHFLGSMTHGNNQWAPSPAHVDAAHQAMVRKAAGLSS</sequence>
<evidence type="ECO:0000313" key="3">
    <source>
        <dbReference type="Proteomes" id="UP000000378"/>
    </source>
</evidence>
<dbReference type="Pfam" id="PF01476">
    <property type="entry name" value="LysM"/>
    <property type="match status" value="1"/>
</dbReference>
<dbReference type="Proteomes" id="UP000000378">
    <property type="component" value="Chromosome"/>
</dbReference>
<dbReference type="InterPro" id="IPR036365">
    <property type="entry name" value="PGBD-like_sf"/>
</dbReference>
<dbReference type="PANTHER" id="PTHR33734:SF22">
    <property type="entry name" value="MEMBRANE-BOUND LYTIC MUREIN TRANSGLYCOSYLASE D"/>
    <property type="match status" value="1"/>
</dbReference>
<evidence type="ECO:0000259" key="1">
    <source>
        <dbReference type="PROSITE" id="PS51782"/>
    </source>
</evidence>
<dbReference type="CAZy" id="CBM50">
    <property type="family name" value="Carbohydrate-Binding Module Family 50"/>
</dbReference>
<dbReference type="KEGG" id="slp:Slip_1624"/>
<dbReference type="SUPFAM" id="SSF47090">
    <property type="entry name" value="PGBD-like"/>
    <property type="match status" value="2"/>
</dbReference>
<dbReference type="AlphaFoldDB" id="D7CNU8"/>
<dbReference type="PROSITE" id="PS51782">
    <property type="entry name" value="LYSM"/>
    <property type="match status" value="1"/>
</dbReference>
<gene>
    <name evidence="2" type="ordered locus">Slip_1624</name>
</gene>
<dbReference type="eggNOG" id="COG1388">
    <property type="taxonomic scope" value="Bacteria"/>
</dbReference>
<dbReference type="EMBL" id="CP002048">
    <property type="protein sequence ID" value="ADI02383.1"/>
    <property type="molecule type" value="Genomic_DNA"/>
</dbReference>
<dbReference type="InterPro" id="IPR002477">
    <property type="entry name" value="Peptidoglycan-bd-like"/>
</dbReference>
<dbReference type="PANTHER" id="PTHR33734">
    <property type="entry name" value="LYSM DOMAIN-CONTAINING GPI-ANCHORED PROTEIN 2"/>
    <property type="match status" value="1"/>
</dbReference>
<dbReference type="GO" id="GO:0008932">
    <property type="term" value="F:lytic endotransglycosylase activity"/>
    <property type="evidence" value="ECO:0007669"/>
    <property type="project" value="TreeGrafter"/>
</dbReference>
<dbReference type="InterPro" id="IPR018392">
    <property type="entry name" value="LysM"/>
</dbReference>
<dbReference type="InterPro" id="IPR036779">
    <property type="entry name" value="LysM_dom_sf"/>
</dbReference>
<dbReference type="SUPFAM" id="SSF54106">
    <property type="entry name" value="LysM domain"/>
    <property type="match status" value="1"/>
</dbReference>
<keyword evidence="3" id="KW-1185">Reference proteome</keyword>
<dbReference type="Pfam" id="PF01471">
    <property type="entry name" value="PG_binding_1"/>
    <property type="match status" value="2"/>
</dbReference>
<dbReference type="eggNOG" id="COG3409">
    <property type="taxonomic scope" value="Bacteria"/>
</dbReference>
<dbReference type="Gene3D" id="3.10.350.10">
    <property type="entry name" value="LysM domain"/>
    <property type="match status" value="1"/>
</dbReference>
<name>D7CNU8_SYNLT</name>
<accession>D7CNU8</accession>
<feature type="domain" description="LysM" evidence="1">
    <location>
        <begin position="178"/>
        <end position="221"/>
    </location>
</feature>
<dbReference type="InterPro" id="IPR036366">
    <property type="entry name" value="PGBDSf"/>
</dbReference>
<proteinExistence type="predicted"/>
<dbReference type="Gene3D" id="1.10.101.10">
    <property type="entry name" value="PGBD-like superfamily/PGBD"/>
    <property type="match status" value="2"/>
</dbReference>
<dbReference type="HOGENOM" id="CLU_770983_0_0_9"/>
<dbReference type="SMART" id="SM00257">
    <property type="entry name" value="LysM"/>
    <property type="match status" value="1"/>
</dbReference>
<evidence type="ECO:0000313" key="2">
    <source>
        <dbReference type="EMBL" id="ADI02383.1"/>
    </source>
</evidence>
<protein>
    <submittedName>
        <fullName evidence="2">Peptidoglycan-binding lysin domain protein</fullName>
    </submittedName>
</protein>
<dbReference type="CDD" id="cd00118">
    <property type="entry name" value="LysM"/>
    <property type="match status" value="1"/>
</dbReference>
<dbReference type="STRING" id="643648.Slip_1624"/>
<reference evidence="3" key="1">
    <citation type="journal article" date="2010" name="Stand. Genomic Sci.">
        <title>Complete genome sequence of Syntrophothermus lipocalidus type strain (TGB-C1T).</title>
        <authorList>
            <consortium name="US DOE Joint Genome Institute (JGI-PGF)"/>
            <person name="Djao O."/>
            <person name="Zhang X."/>
            <person name="Lucas S."/>
            <person name="Lapidus A."/>
            <person name="Glavina Del Rio T."/>
            <person name="Nolan M."/>
            <person name="Tice H."/>
            <person name="Cheng J."/>
            <person name="Han C."/>
            <person name="Tapia R."/>
            <person name="Goodwin L."/>
            <person name="Pitluck S."/>
            <person name="Liolios K."/>
            <person name="Ivanova N."/>
            <person name="Mavromatis K."/>
            <person name="Mikhailova N."/>
            <person name="Ovchinnikova G."/>
            <person name="Pati A."/>
            <person name="Brambilla E."/>
            <person name="Chen A."/>
            <person name="Palaniappan K."/>
            <person name="Land M."/>
            <person name="Hauser L."/>
            <person name="Chang Y."/>
            <person name="Jeffries C."/>
            <person name="Rohde M."/>
            <person name="Sikorski J."/>
            <person name="Spring S."/>
            <person name="Goker M."/>
            <person name="Detter J."/>
            <person name="Woyke T."/>
            <person name="Bristow J."/>
            <person name="Eisen J."/>
            <person name="Markowitz V."/>
            <person name="Hugenholtz P."/>
            <person name="Kyrpides N."/>
            <person name="Klenk H."/>
        </authorList>
    </citation>
    <scope>NUCLEOTIDE SEQUENCE [LARGE SCALE GENOMIC DNA]</scope>
    <source>
        <strain evidence="3">DSM 12680 / TGB-C1</strain>
    </source>
</reference>
<reference evidence="2 3" key="2">
    <citation type="journal article" date="2010" name="Stand. Genomic Sci.">
        <title>Complete genome sequence of Syntrophothermus lipocalidus type strain (TGB-C1).</title>
        <authorList>
            <person name="Djao O.D."/>
            <person name="Zhang X."/>
            <person name="Lucas S."/>
            <person name="Lapidus A."/>
            <person name="Del Rio T.G."/>
            <person name="Nolan M."/>
            <person name="Tice H."/>
            <person name="Cheng J.F."/>
            <person name="Han C."/>
            <person name="Tapia R."/>
            <person name="Goodwin L."/>
            <person name="Pitluck S."/>
            <person name="Liolios K."/>
            <person name="Ivanova N."/>
            <person name="Mavromatis K."/>
            <person name="Mikhailova N."/>
            <person name="Ovchinnikova G."/>
            <person name="Pati A."/>
            <person name="Brambilla E."/>
            <person name="Chen A."/>
            <person name="Palaniappan K."/>
            <person name="Land M."/>
            <person name="Hauser L."/>
            <person name="Chang Y.J."/>
            <person name="Jeffries C.D."/>
            <person name="Rohde M."/>
            <person name="Sikorski J."/>
            <person name="Spring S."/>
            <person name="Goker M."/>
            <person name="Detter J.C."/>
            <person name="Woyke T."/>
            <person name="Bristow J."/>
            <person name="Eisen J.A."/>
            <person name="Markowitz V."/>
            <person name="Hugenholtz P."/>
            <person name="Kyrpides N.C."/>
            <person name="Klenk H.P."/>
        </authorList>
    </citation>
    <scope>NUCLEOTIDE SEQUENCE [LARGE SCALE GENOMIC DNA]</scope>
    <source>
        <strain evidence="3">DSM 12680 / TGB-C1</strain>
    </source>
</reference>
<organism evidence="2 3">
    <name type="scientific">Syntrophothermus lipocalidus (strain DSM 12680 / TGB-C1)</name>
    <dbReference type="NCBI Taxonomy" id="643648"/>
    <lineage>
        <taxon>Bacteria</taxon>
        <taxon>Bacillati</taxon>
        <taxon>Bacillota</taxon>
        <taxon>Clostridia</taxon>
        <taxon>Eubacteriales</taxon>
        <taxon>Syntrophomonadaceae</taxon>
        <taxon>Syntrophothermus</taxon>
    </lineage>
</organism>